<evidence type="ECO:0000256" key="1">
    <source>
        <dbReference type="ARBA" id="ARBA00022617"/>
    </source>
</evidence>
<evidence type="ECO:0000256" key="2">
    <source>
        <dbReference type="ARBA" id="ARBA00022723"/>
    </source>
</evidence>
<reference evidence="6 7" key="1">
    <citation type="journal article" date="2015" name="Genome Announc.">
        <title>Complete Genome Sequence of Sedimenticola thiotaurini Strain SIP-G1, a Polyphosphate- and Polyhydroxyalkanoate-Accumulating Sulfur-Oxidizing Gammaproteobacterium Isolated from Salt Marsh Sediments.</title>
        <authorList>
            <person name="Flood B.E."/>
            <person name="Jones D.S."/>
            <person name="Bailey J.V."/>
        </authorList>
    </citation>
    <scope>NUCLEOTIDE SEQUENCE [LARGE SCALE GENOMIC DNA]</scope>
    <source>
        <strain evidence="6 7">SIP-G1</strain>
    </source>
</reference>
<keyword evidence="2 4" id="KW-0479">Metal-binding</keyword>
<dbReference type="InterPro" id="IPR009056">
    <property type="entry name" value="Cyt_c-like_dom"/>
</dbReference>
<evidence type="ECO:0000313" key="6">
    <source>
        <dbReference type="EMBL" id="AKH19209.1"/>
    </source>
</evidence>
<dbReference type="InterPro" id="IPR036909">
    <property type="entry name" value="Cyt_c-like_dom_sf"/>
</dbReference>
<sequence>MGSAGCDLDQHDHPDLKTGRELFDYHCAPCHKADGSGVFLKGVPANRHTDLSVLQVMHKVQSASGGKKAMPVFARMPQQEQVKIAIYLKYLGAK</sequence>
<dbReference type="GO" id="GO:0020037">
    <property type="term" value="F:heme binding"/>
    <property type="evidence" value="ECO:0007669"/>
    <property type="project" value="InterPro"/>
</dbReference>
<dbReference type="GO" id="GO:0009055">
    <property type="term" value="F:electron transfer activity"/>
    <property type="evidence" value="ECO:0007669"/>
    <property type="project" value="InterPro"/>
</dbReference>
<dbReference type="SUPFAM" id="SSF46626">
    <property type="entry name" value="Cytochrome c"/>
    <property type="match status" value="1"/>
</dbReference>
<keyword evidence="7" id="KW-1185">Reference proteome</keyword>
<accession>A0A0F7JV53</accession>
<dbReference type="PROSITE" id="PS51007">
    <property type="entry name" value="CYTC"/>
    <property type="match status" value="1"/>
</dbReference>
<dbReference type="GO" id="GO:0046872">
    <property type="term" value="F:metal ion binding"/>
    <property type="evidence" value="ECO:0007669"/>
    <property type="project" value="UniProtKB-KW"/>
</dbReference>
<name>A0A0F7JV53_9GAMM</name>
<evidence type="ECO:0000256" key="4">
    <source>
        <dbReference type="PROSITE-ProRule" id="PRU00433"/>
    </source>
</evidence>
<dbReference type="Pfam" id="PF13442">
    <property type="entry name" value="Cytochrome_CBB3"/>
    <property type="match status" value="1"/>
</dbReference>
<gene>
    <name evidence="6" type="ORF">AAY24_01350</name>
</gene>
<evidence type="ECO:0000256" key="3">
    <source>
        <dbReference type="ARBA" id="ARBA00023004"/>
    </source>
</evidence>
<proteinExistence type="predicted"/>
<dbReference type="AlphaFoldDB" id="A0A0F7JV53"/>
<evidence type="ECO:0000259" key="5">
    <source>
        <dbReference type="PROSITE" id="PS51007"/>
    </source>
</evidence>
<evidence type="ECO:0000313" key="7">
    <source>
        <dbReference type="Proteomes" id="UP000034410"/>
    </source>
</evidence>
<dbReference type="EMBL" id="CP011412">
    <property type="protein sequence ID" value="AKH19209.1"/>
    <property type="molecule type" value="Genomic_DNA"/>
</dbReference>
<keyword evidence="1 4" id="KW-0349">Heme</keyword>
<dbReference type="KEGG" id="seds:AAY24_01350"/>
<dbReference type="Gene3D" id="1.10.760.10">
    <property type="entry name" value="Cytochrome c-like domain"/>
    <property type="match status" value="1"/>
</dbReference>
<organism evidence="6 7">
    <name type="scientific">Sedimenticola thiotaurini</name>
    <dbReference type="NCBI Taxonomy" id="1543721"/>
    <lineage>
        <taxon>Bacteria</taxon>
        <taxon>Pseudomonadati</taxon>
        <taxon>Pseudomonadota</taxon>
        <taxon>Gammaproteobacteria</taxon>
        <taxon>Chromatiales</taxon>
        <taxon>Sedimenticolaceae</taxon>
        <taxon>Sedimenticola</taxon>
    </lineage>
</organism>
<dbReference type="Proteomes" id="UP000034410">
    <property type="component" value="Chromosome"/>
</dbReference>
<keyword evidence="3 4" id="KW-0408">Iron</keyword>
<feature type="domain" description="Cytochrome c" evidence="5">
    <location>
        <begin position="14"/>
        <end position="92"/>
    </location>
</feature>
<protein>
    <recommendedName>
        <fullName evidence="5">Cytochrome c domain-containing protein</fullName>
    </recommendedName>
</protein>